<keyword evidence="2" id="KW-0732">Signal</keyword>
<comment type="caution">
    <text evidence="4">The sequence shown here is derived from an EMBL/GenBank/DDBJ whole genome shotgun (WGS) entry which is preliminary data.</text>
</comment>
<feature type="region of interest" description="Disordered" evidence="1">
    <location>
        <begin position="347"/>
        <end position="405"/>
    </location>
</feature>
<proteinExistence type="predicted"/>
<feature type="signal peptide" evidence="2">
    <location>
        <begin position="1"/>
        <end position="17"/>
    </location>
</feature>
<keyword evidence="5" id="KW-1185">Reference proteome</keyword>
<dbReference type="Pfam" id="PF09362">
    <property type="entry name" value="DUF1996"/>
    <property type="match status" value="1"/>
</dbReference>
<dbReference type="PANTHER" id="PTHR43662:SF7">
    <property type="entry name" value="DUF1996 DOMAIN-CONTAINING PROTEIN"/>
    <property type="match status" value="1"/>
</dbReference>
<dbReference type="InterPro" id="IPR018535">
    <property type="entry name" value="DUF1996"/>
</dbReference>
<name>A0A9P7SEX6_9HYPO</name>
<dbReference type="OrthoDB" id="74764at2759"/>
<dbReference type="PANTHER" id="PTHR43662">
    <property type="match status" value="1"/>
</dbReference>
<sequence length="499" mass="53586">MLKRVALSAGLIAGAHAFWRMECPGRVGVARIDPIVNPDTASPHAHALHGSNGISASSDSAGLMNGDCTSCRVTQDMSAYWHPALYFEDAATHELTLVPQVGGMLAYYLLYGKNVTAFPKGFQMVAGSNTRRTYTVGDASQPDPPKSDWAGLGQTTQSALEQRAIGFNCLNYAKAPEGTLYRHKLPDKSYIDANCANGVRFELMFPSCWNGRDLDSENHKEHMAYPDLVMDGNCKSTHPVRVPSLLFEIIWDTTVFKNCNGRYVLSNGDITGYGMHGDFVTGWEPDFLQSAIQTCTNDSGRIQDCPLFHVVDEATATSCKMKNPLPQTCAKEDVYGPMAILPGGINVGEMPHEHGPGKGKPVPTSSKPAADLTYNPGERPTNPASPLPGQAFKEEKPSAPAANGKPFDAVKALNLNAQPTTPPHTPTPGPQVSDFSTQYITNGNMVTEVIWEEEVVTVYTTCTVGCNAASATPTSAPPAVAPAHRRHAARHIHGVAKLG</sequence>
<evidence type="ECO:0000256" key="2">
    <source>
        <dbReference type="SAM" id="SignalP"/>
    </source>
</evidence>
<evidence type="ECO:0000313" key="5">
    <source>
        <dbReference type="Proteomes" id="UP000706124"/>
    </source>
</evidence>
<dbReference type="EMBL" id="SRPO01000366">
    <property type="protein sequence ID" value="KAG5933489.1"/>
    <property type="molecule type" value="Genomic_DNA"/>
</dbReference>
<protein>
    <recommendedName>
        <fullName evidence="3">DUF1996 domain-containing protein</fullName>
    </recommendedName>
</protein>
<evidence type="ECO:0000256" key="1">
    <source>
        <dbReference type="SAM" id="MobiDB-lite"/>
    </source>
</evidence>
<organism evidence="4 5">
    <name type="scientific">Claviceps pazoutovae</name>
    <dbReference type="NCBI Taxonomy" id="1649127"/>
    <lineage>
        <taxon>Eukaryota</taxon>
        <taxon>Fungi</taxon>
        <taxon>Dikarya</taxon>
        <taxon>Ascomycota</taxon>
        <taxon>Pezizomycotina</taxon>
        <taxon>Sordariomycetes</taxon>
        <taxon>Hypocreomycetidae</taxon>
        <taxon>Hypocreales</taxon>
        <taxon>Clavicipitaceae</taxon>
        <taxon>Claviceps</taxon>
    </lineage>
</organism>
<evidence type="ECO:0000313" key="4">
    <source>
        <dbReference type="EMBL" id="KAG5933489.1"/>
    </source>
</evidence>
<feature type="domain" description="DUF1996" evidence="3">
    <location>
        <begin position="33"/>
        <end position="283"/>
    </location>
</feature>
<reference evidence="4 5" key="1">
    <citation type="journal article" date="2020" name="bioRxiv">
        <title>Whole genome comparisons of ergot fungi reveals the divergence and evolution of species within the genus Claviceps are the result of varying mechanisms driving genome evolution and host range expansion.</title>
        <authorList>
            <person name="Wyka S.A."/>
            <person name="Mondo S.J."/>
            <person name="Liu M."/>
            <person name="Dettman J."/>
            <person name="Nalam V."/>
            <person name="Broders K.D."/>
        </authorList>
    </citation>
    <scope>NUCLEOTIDE SEQUENCE [LARGE SCALE GENOMIC DNA]</scope>
    <source>
        <strain evidence="4 5">CCC 1485</strain>
    </source>
</reference>
<dbReference type="Proteomes" id="UP000706124">
    <property type="component" value="Unassembled WGS sequence"/>
</dbReference>
<accession>A0A9P7SEX6</accession>
<dbReference type="AlphaFoldDB" id="A0A9P7SEX6"/>
<gene>
    <name evidence="4" type="ORF">E4U60_004438</name>
</gene>
<feature type="chain" id="PRO_5040247389" description="DUF1996 domain-containing protein" evidence="2">
    <location>
        <begin position="18"/>
        <end position="499"/>
    </location>
</feature>
<evidence type="ECO:0000259" key="3">
    <source>
        <dbReference type="Pfam" id="PF09362"/>
    </source>
</evidence>